<feature type="compositionally biased region" description="Polar residues" evidence="1">
    <location>
        <begin position="1911"/>
        <end position="1922"/>
    </location>
</feature>
<dbReference type="STRING" id="3659.A0A0A0KQ10"/>
<feature type="region of interest" description="Disordered" evidence="1">
    <location>
        <begin position="1753"/>
        <end position="2067"/>
    </location>
</feature>
<dbReference type="Pfam" id="PF00855">
    <property type="entry name" value="PWWP"/>
    <property type="match status" value="1"/>
</dbReference>
<feature type="compositionally biased region" description="Basic and acidic residues" evidence="1">
    <location>
        <begin position="1887"/>
        <end position="1903"/>
    </location>
</feature>
<evidence type="ECO:0000256" key="1">
    <source>
        <dbReference type="SAM" id="MobiDB-lite"/>
    </source>
</evidence>
<feature type="compositionally biased region" description="Polar residues" evidence="1">
    <location>
        <begin position="197"/>
        <end position="206"/>
    </location>
</feature>
<feature type="compositionally biased region" description="Low complexity" evidence="1">
    <location>
        <begin position="1837"/>
        <end position="1861"/>
    </location>
</feature>
<keyword evidence="4" id="KW-1185">Reference proteome</keyword>
<feature type="compositionally biased region" description="Basic and acidic residues" evidence="1">
    <location>
        <begin position="2043"/>
        <end position="2054"/>
    </location>
</feature>
<dbReference type="CDD" id="cd00590">
    <property type="entry name" value="RRM_SF"/>
    <property type="match status" value="1"/>
</dbReference>
<organism evidence="3 4">
    <name type="scientific">Cucumis sativus</name>
    <name type="common">Cucumber</name>
    <dbReference type="NCBI Taxonomy" id="3659"/>
    <lineage>
        <taxon>Eukaryota</taxon>
        <taxon>Viridiplantae</taxon>
        <taxon>Streptophyta</taxon>
        <taxon>Embryophyta</taxon>
        <taxon>Tracheophyta</taxon>
        <taxon>Spermatophyta</taxon>
        <taxon>Magnoliopsida</taxon>
        <taxon>eudicotyledons</taxon>
        <taxon>Gunneridae</taxon>
        <taxon>Pentapetalae</taxon>
        <taxon>rosids</taxon>
        <taxon>fabids</taxon>
        <taxon>Cucurbitales</taxon>
        <taxon>Cucurbitaceae</taxon>
        <taxon>Benincaseae</taxon>
        <taxon>Cucumis</taxon>
    </lineage>
</organism>
<feature type="compositionally biased region" description="Polar residues" evidence="1">
    <location>
        <begin position="779"/>
        <end position="793"/>
    </location>
</feature>
<feature type="region of interest" description="Disordered" evidence="1">
    <location>
        <begin position="1686"/>
        <end position="1712"/>
    </location>
</feature>
<dbReference type="InterPro" id="IPR053063">
    <property type="entry name" value="PWWP_domain_containing_PDP"/>
</dbReference>
<feature type="region of interest" description="Disordered" evidence="1">
    <location>
        <begin position="1314"/>
        <end position="1336"/>
    </location>
</feature>
<feature type="compositionally biased region" description="Basic and acidic residues" evidence="1">
    <location>
        <begin position="231"/>
        <end position="242"/>
    </location>
</feature>
<sequence>MEEPDERDASGSVSESTVTVREHLVDDSGVSVSKDRVQSSLSEDVGRGDGADGACNGGGEDIMVEVLGSDVYFDGVCTHRTAGNLDVVSTGGEEPPSVVRDGHLESEGVSVVGESIKGTSQEGVEGDERGVDVMILDNDARVDDSSAVDRQTEAAHVEEENTGSKEAMVVDTDNLVHNSSDDEALNDEEPQKVEVLSEQSKNSPTENGFGEDLVHTDGGSQEASISDGDESLEKGKGQRSVEEEQIFDAPVDLQGTGLGVSDVDARNSGIKTSSADSTENSNSQGQDATEMDPNMLPDKSWNPEVISQSEGSDKDLSNLERDESCIVETEHGDMGKNDHMDGQNQVSGGGELPNSSLTHGKKISGDEKLGLCVGVEVPEIAAQTLDSENLDRSIASPGDVVNSDPSVVVTEHMRSTDSISLSQPNHDAEEDVATENHGEVLAPSIEVSAENEQNLMVQIEGRNMEPASQSNGQEGGTCIELEENAVMDHNLANFETVEEMEVDHKFNANQMGLHGEEEDGDVTGIEDDDDQLESSVQLHQACYHLPSENEGDFSVSDLVWGKVRSHPWWPGQIFDPSDSSDQAMKYYKKDFYLVAYFGDRTFAWNEVSHLKPFRTHFSQEEMQSHSEAFQNSVECALEEVSRRAELGLACACTPKEAYDMVKCQIIENAGIREESSRRYGVDKSASATSFEPAKLIEYIRDLAKFPSDGSDRLELVIAKAQLTAFYRLKGYCGLPQFQFGGLPQFQFCGGLADNELDSLGIEMQSSDFDHHAAPCQDDAQASPSKENVEVRSSSYHKRKHNLKDGLYPKKKEKSLYELMGENFDNIDGENWSDARTSTLVSPSCKRRKTVEHPIDGSGAPDGRKTISVAKVSGTASLKQSFKIGDCIRRVASQLTGTPPIKSTCERFQKPDGSFDGNALHESDVFLQNFDDAQRGKVNFPPEYSSLDELLDQLQLVASDPMKEYSFLNVIVSFFTDFRDSLILRQHPGIEEALERNGGKRKAQFTSIVASPQTFEFEDMSDTYWTDRVIQNGTEVQLPRKNRKRDYQLVAEPEKALQGSRRPYKKRHPAGNHAMTAEKVTSSVYQPSPAELVMNFSEVDSVPSEKTLNNMFRRFGPLRESETEVDREGGRARVVFKKSSDAEIAYSSAGRFSIFGPRLVNYQLSYTPSTLFKASPIPRLQDQEMHLDLSTAQFQEMQLDLSSFHDHEMQLDLSSIHDQDMQLDLSTIGYQEMESVLGSHHDQESKPHYTAHLGEMQADFSTIQYDRQSDLSAMHNQELHPVFASNQETQSGQVTSQDQELHHNFTSDQLGEMQADHTLTPPHHDEPPVSASDPEQNMPPVFATIKEEKTQPAITTFQEESQSVLGIIQEQETHTILDTAQLGRMQADLNPTHHERQTVPATSLEHEMQPVTSQEQEDVANTGTTTVHHQQPVPSIPQEQDMQPVVATVQENEMVPVTSTQDHEREPETASEELLGEPVPAIKEGQETQRFLGTMNGHEEDDALGTKEQEAQSVTPATHEEEDTQQVVLTGEEAQEETQVAPGFTEGQETQVLDTTEGQGTQVLDTTEGQGTQVLDTTEGQGTQVLDTTEGQGTQVLDTTEGQGTQVLDTTEGQGTQVLDTTEGQGTQVLDTTEGQGTQVLDTTEGQGTQVLDTTEGQGTQVLDTTEGQGTQVLDTTEGQGTQVLDTTEGQGTQVLDTTEGQGTQVLDSAEGQETQVIDSMEGHESEHDLGANEQASLSVVVADEQDDAQPLVSAGEEAQEETQPIHASTQELEHDEEAMQGQELQPDQVTTEEEHEVPDSLTSQVRDESKHATELEQDLLPDITNEVPRVQCDNDKNQVQVVQNSNNANQEQEEQPGNNKNLELEMQHDVPTNQEQEMQHYIPTDQEQEKQCDNAADKEEKQVDNAVDQVQDMQCDNPTSQDQEMKCDNAMSQDQEMQCDNSTSQEQEKQLGNATSLEQEMECDSEADKEHVVQSGEAVSHEQDAQSDHEQELQANHDSTNQEQEKIPNFDTQEQDIESDVEKHPAQVQVMEPDCAVVPGSDTHTDSVTTKDQKMQLGISSLGKKTD</sequence>
<name>A0A0A0KQ10_CUCSA</name>
<dbReference type="InterPro" id="IPR000313">
    <property type="entry name" value="PWWP_dom"/>
</dbReference>
<dbReference type="CDD" id="cd05162">
    <property type="entry name" value="PWWP"/>
    <property type="match status" value="1"/>
</dbReference>
<dbReference type="OMA" id="LMERENY"/>
<dbReference type="EMBL" id="CM002926">
    <property type="protein sequence ID" value="KGN50467.1"/>
    <property type="molecule type" value="Genomic_DNA"/>
</dbReference>
<evidence type="ECO:0000313" key="3">
    <source>
        <dbReference type="EMBL" id="KGN50467.1"/>
    </source>
</evidence>
<feature type="region of interest" description="Disordered" evidence="1">
    <location>
        <begin position="844"/>
        <end position="863"/>
    </location>
</feature>
<feature type="region of interest" description="Disordered" evidence="1">
    <location>
        <begin position="143"/>
        <end position="359"/>
    </location>
</feature>
<feature type="compositionally biased region" description="Basic and acidic residues" evidence="1">
    <location>
        <begin position="1979"/>
        <end position="1992"/>
    </location>
</feature>
<reference evidence="3 4" key="3">
    <citation type="journal article" date="2010" name="BMC Genomics">
        <title>Transcriptome sequencing and comparative analysis of cucumber flowers with different sex types.</title>
        <authorList>
            <person name="Guo S."/>
            <person name="Zheng Y."/>
            <person name="Joung J.G."/>
            <person name="Liu S."/>
            <person name="Zhang Z."/>
            <person name="Crasta O.R."/>
            <person name="Sobral B.W."/>
            <person name="Xu Y."/>
            <person name="Huang S."/>
            <person name="Fei Z."/>
        </authorList>
    </citation>
    <scope>NUCLEOTIDE SEQUENCE [LARGE SCALE GENOMIC DNA]</scope>
    <source>
        <strain evidence="4">cv. 9930</strain>
    </source>
</reference>
<feature type="compositionally biased region" description="Polar residues" evidence="1">
    <location>
        <begin position="1930"/>
        <end position="1958"/>
    </location>
</feature>
<feature type="compositionally biased region" description="Polar residues" evidence="1">
    <location>
        <begin position="1993"/>
        <end position="2002"/>
    </location>
</feature>
<dbReference type="PANTHER" id="PTHR42851:SF4">
    <property type="entry name" value="PWWP DOMAIN-CONTAINING PROTEIN"/>
    <property type="match status" value="1"/>
</dbReference>
<proteinExistence type="predicted"/>
<dbReference type="SMART" id="SM00293">
    <property type="entry name" value="PWWP"/>
    <property type="match status" value="1"/>
</dbReference>
<dbReference type="eggNOG" id="ENOG502QR1T">
    <property type="taxonomic scope" value="Eukaryota"/>
</dbReference>
<dbReference type="Gramene" id="KGN50467">
    <property type="protein sequence ID" value="KGN50467"/>
    <property type="gene ID" value="Csa_5G175900"/>
</dbReference>
<gene>
    <name evidence="3" type="ORF">Csa_5G175900</name>
</gene>
<evidence type="ECO:0000259" key="2">
    <source>
        <dbReference type="PROSITE" id="PS50812"/>
    </source>
</evidence>
<feature type="compositionally biased region" description="Polar residues" evidence="1">
    <location>
        <begin position="269"/>
        <end position="287"/>
    </location>
</feature>
<dbReference type="Gene3D" id="2.30.30.140">
    <property type="match status" value="1"/>
</dbReference>
<dbReference type="PROSITE" id="PS50812">
    <property type="entry name" value="PWWP"/>
    <property type="match status" value="1"/>
</dbReference>
<feature type="compositionally biased region" description="Basic and acidic residues" evidence="1">
    <location>
        <begin position="1805"/>
        <end position="1814"/>
    </location>
</feature>
<feature type="region of interest" description="Disordered" evidence="1">
    <location>
        <begin position="1"/>
        <end position="56"/>
    </location>
</feature>
<reference evidence="3 4" key="2">
    <citation type="journal article" date="2009" name="PLoS ONE">
        <title>An integrated genetic and cytogenetic map of the cucumber genome.</title>
        <authorList>
            <person name="Ren Y."/>
            <person name="Zhang Z."/>
            <person name="Liu J."/>
            <person name="Staub J.E."/>
            <person name="Han Y."/>
            <person name="Cheng Z."/>
            <person name="Li X."/>
            <person name="Lu J."/>
            <person name="Miao H."/>
            <person name="Kang H."/>
            <person name="Xie B."/>
            <person name="Gu X."/>
            <person name="Wang X."/>
            <person name="Du Y."/>
            <person name="Jin W."/>
            <person name="Huang S."/>
        </authorList>
    </citation>
    <scope>NUCLEOTIDE SEQUENCE [LARGE SCALE GENOMIC DNA]</scope>
    <source>
        <strain evidence="4">cv. 9930</strain>
    </source>
</reference>
<feature type="compositionally biased region" description="Basic and acidic residues" evidence="1">
    <location>
        <begin position="150"/>
        <end position="163"/>
    </location>
</feature>
<feature type="compositionally biased region" description="Polar residues" evidence="1">
    <location>
        <begin position="1761"/>
        <end position="1770"/>
    </location>
</feature>
<reference evidence="3 4" key="4">
    <citation type="journal article" date="2011" name="BMC Genomics">
        <title>RNA-Seq improves annotation of protein-coding genes in the cucumber genome.</title>
        <authorList>
            <person name="Li Z."/>
            <person name="Zhang Z."/>
            <person name="Yan P."/>
            <person name="Huang S."/>
            <person name="Fei Z."/>
            <person name="Lin K."/>
        </authorList>
    </citation>
    <scope>NUCLEOTIDE SEQUENCE [LARGE SCALE GENOMIC DNA]</scope>
    <source>
        <strain evidence="4">cv. 9930</strain>
    </source>
</reference>
<evidence type="ECO:0000313" key="4">
    <source>
        <dbReference type="Proteomes" id="UP000029981"/>
    </source>
</evidence>
<dbReference type="PANTHER" id="PTHR42851">
    <property type="entry name" value="ALDOLASE-RELATED"/>
    <property type="match status" value="1"/>
</dbReference>
<feature type="compositionally biased region" description="Basic and acidic residues" evidence="1">
    <location>
        <begin position="311"/>
        <end position="341"/>
    </location>
</feature>
<protein>
    <recommendedName>
        <fullName evidence="2">PWWP domain-containing protein</fullName>
    </recommendedName>
</protein>
<feature type="region of interest" description="Disordered" evidence="1">
    <location>
        <begin position="1496"/>
        <end position="1524"/>
    </location>
</feature>
<accession>A0A0A0KQ10</accession>
<dbReference type="Proteomes" id="UP000029981">
    <property type="component" value="Chromosome 5"/>
</dbReference>
<reference evidence="3 4" key="1">
    <citation type="journal article" date="2009" name="Nat. Genet.">
        <title>The genome of the cucumber, Cucumis sativus L.</title>
        <authorList>
            <person name="Huang S."/>
            <person name="Li R."/>
            <person name="Zhang Z."/>
            <person name="Li L."/>
            <person name="Gu X."/>
            <person name="Fan W."/>
            <person name="Lucas W.J."/>
            <person name="Wang X."/>
            <person name="Xie B."/>
            <person name="Ni P."/>
            <person name="Ren Y."/>
            <person name="Zhu H."/>
            <person name="Li J."/>
            <person name="Lin K."/>
            <person name="Jin W."/>
            <person name="Fei Z."/>
            <person name="Li G."/>
            <person name="Staub J."/>
            <person name="Kilian A."/>
            <person name="van der Vossen E.A."/>
            <person name="Wu Y."/>
            <person name="Guo J."/>
            <person name="He J."/>
            <person name="Jia Z."/>
            <person name="Ren Y."/>
            <person name="Tian G."/>
            <person name="Lu Y."/>
            <person name="Ruan J."/>
            <person name="Qian W."/>
            <person name="Wang M."/>
            <person name="Huang Q."/>
            <person name="Li B."/>
            <person name="Xuan Z."/>
            <person name="Cao J."/>
            <person name="Asan"/>
            <person name="Wu Z."/>
            <person name="Zhang J."/>
            <person name="Cai Q."/>
            <person name="Bai Y."/>
            <person name="Zhao B."/>
            <person name="Han Y."/>
            <person name="Li Y."/>
            <person name="Li X."/>
            <person name="Wang S."/>
            <person name="Shi Q."/>
            <person name="Liu S."/>
            <person name="Cho W.K."/>
            <person name="Kim J.Y."/>
            <person name="Xu Y."/>
            <person name="Heller-Uszynska K."/>
            <person name="Miao H."/>
            <person name="Cheng Z."/>
            <person name="Zhang S."/>
            <person name="Wu J."/>
            <person name="Yang Y."/>
            <person name="Kang H."/>
            <person name="Li M."/>
            <person name="Liang H."/>
            <person name="Ren X."/>
            <person name="Shi Z."/>
            <person name="Wen M."/>
            <person name="Jian M."/>
            <person name="Yang H."/>
            <person name="Zhang G."/>
            <person name="Yang Z."/>
            <person name="Chen R."/>
            <person name="Liu S."/>
            <person name="Li J."/>
            <person name="Ma L."/>
            <person name="Liu H."/>
            <person name="Zhou Y."/>
            <person name="Zhao J."/>
            <person name="Fang X."/>
            <person name="Li G."/>
            <person name="Fang L."/>
            <person name="Li Y."/>
            <person name="Liu D."/>
            <person name="Zheng H."/>
            <person name="Zhang Y."/>
            <person name="Qin N."/>
            <person name="Li Z."/>
            <person name="Yang G."/>
            <person name="Yang S."/>
            <person name="Bolund L."/>
            <person name="Kristiansen K."/>
            <person name="Zheng H."/>
            <person name="Li S."/>
            <person name="Zhang X."/>
            <person name="Yang H."/>
            <person name="Wang J."/>
            <person name="Sun R."/>
            <person name="Zhang B."/>
            <person name="Jiang S."/>
            <person name="Wang J."/>
            <person name="Du Y."/>
            <person name="Li S."/>
        </authorList>
    </citation>
    <scope>NUCLEOTIDE SEQUENCE [LARGE SCALE GENOMIC DNA]</scope>
    <source>
        <strain evidence="4">cv. 9930</strain>
    </source>
</reference>
<dbReference type="SUPFAM" id="SSF63748">
    <property type="entry name" value="Tudor/PWWP/MBT"/>
    <property type="match status" value="1"/>
</dbReference>
<feature type="region of interest" description="Disordered" evidence="1">
    <location>
        <begin position="769"/>
        <end position="797"/>
    </location>
</feature>
<feature type="domain" description="PWWP" evidence="2">
    <location>
        <begin position="555"/>
        <end position="616"/>
    </location>
</feature>